<gene>
    <name evidence="3" type="primary">Spata4</name>
    <name evidence="3" type="ORF">GTO96_0016055</name>
</gene>
<dbReference type="GO" id="GO:0051493">
    <property type="term" value="P:regulation of cytoskeleton organization"/>
    <property type="evidence" value="ECO:0007669"/>
    <property type="project" value="TreeGrafter"/>
</dbReference>
<feature type="region of interest" description="Disordered" evidence="1">
    <location>
        <begin position="218"/>
        <end position="268"/>
    </location>
</feature>
<organism evidence="3 4">
    <name type="scientific">Polypterus senegalus</name>
    <name type="common">Senegal bichir</name>
    <dbReference type="NCBI Taxonomy" id="55291"/>
    <lineage>
        <taxon>Eukaryota</taxon>
        <taxon>Metazoa</taxon>
        <taxon>Chordata</taxon>
        <taxon>Craniata</taxon>
        <taxon>Vertebrata</taxon>
        <taxon>Euteleostomi</taxon>
        <taxon>Actinopterygii</taxon>
        <taxon>Polypteriformes</taxon>
        <taxon>Polypteridae</taxon>
        <taxon>Polypterus</taxon>
    </lineage>
</organism>
<keyword evidence="4" id="KW-1185">Reference proteome</keyword>
<dbReference type="InterPro" id="IPR036872">
    <property type="entry name" value="CH_dom_sf"/>
</dbReference>
<proteinExistence type="predicted"/>
<dbReference type="EMBL" id="JAATIS010001721">
    <property type="protein sequence ID" value="KAG2465911.1"/>
    <property type="molecule type" value="Genomic_DNA"/>
</dbReference>
<reference evidence="3 4" key="1">
    <citation type="journal article" date="2021" name="Cell">
        <title>Tracing the genetic footprints of vertebrate landing in non-teleost ray-finned fishes.</title>
        <authorList>
            <person name="Bi X."/>
            <person name="Wang K."/>
            <person name="Yang L."/>
            <person name="Pan H."/>
            <person name="Jiang H."/>
            <person name="Wei Q."/>
            <person name="Fang M."/>
            <person name="Yu H."/>
            <person name="Zhu C."/>
            <person name="Cai Y."/>
            <person name="He Y."/>
            <person name="Gan X."/>
            <person name="Zeng H."/>
            <person name="Yu D."/>
            <person name="Zhu Y."/>
            <person name="Jiang H."/>
            <person name="Qiu Q."/>
            <person name="Yang H."/>
            <person name="Zhang Y.E."/>
            <person name="Wang W."/>
            <person name="Zhu M."/>
            <person name="He S."/>
            <person name="Zhang G."/>
        </authorList>
    </citation>
    <scope>NUCLEOTIDE SEQUENCE [LARGE SCALE GENOMIC DNA]</scope>
    <source>
        <strain evidence="3">Bchr_013</strain>
    </source>
</reference>
<dbReference type="Gene3D" id="1.10.418.10">
    <property type="entry name" value="Calponin-like domain"/>
    <property type="match status" value="1"/>
</dbReference>
<evidence type="ECO:0000313" key="4">
    <source>
        <dbReference type="Proteomes" id="UP000886611"/>
    </source>
</evidence>
<dbReference type="AlphaFoldDB" id="A0A8X8BS41"/>
<name>A0A8X8BS41_POLSE</name>
<dbReference type="InterPro" id="IPR010441">
    <property type="entry name" value="CH_2"/>
</dbReference>
<evidence type="ECO:0000259" key="2">
    <source>
        <dbReference type="Pfam" id="PF06294"/>
    </source>
</evidence>
<evidence type="ECO:0000313" key="3">
    <source>
        <dbReference type="EMBL" id="KAG2465911.1"/>
    </source>
</evidence>
<feature type="non-terminal residue" evidence="3">
    <location>
        <position position="268"/>
    </location>
</feature>
<dbReference type="GO" id="GO:0008017">
    <property type="term" value="F:microtubule binding"/>
    <property type="evidence" value="ECO:0007669"/>
    <property type="project" value="TreeGrafter"/>
</dbReference>
<dbReference type="PANTHER" id="PTHR12509:SF8">
    <property type="entry name" value="SPERMATOGENESIS-ASSOCIATED PROTEIN 4"/>
    <property type="match status" value="1"/>
</dbReference>
<sequence length="268" mass="30411">MTAAMGTLEGWMDGIHIEESRATNAAGFVLLIEQKALERRRDFSNGYLVAEVCSWYFPEEVPMHAYDNRASLPTKLGNWALIEKVLSKRGIHLPKEVIEGTIHCKPGAAELLVQELYCRLTNREIKALQYEGTDFTDRQYQEKLPMVARSTASKAIKNNITLSETLHETNIETNKSKAQAIIHMHLQQRQLERVQDPKRFSVKPTLGELAIRLPPTVQQEVTTETRGQEPPKSPQPEIRSRSHIQFREIDVRQTSKRSLVSASPISGD</sequence>
<feature type="non-terminal residue" evidence="3">
    <location>
        <position position="1"/>
    </location>
</feature>
<protein>
    <submittedName>
        <fullName evidence="3">SPAT4 protein</fullName>
    </submittedName>
</protein>
<dbReference type="InterPro" id="IPR052111">
    <property type="entry name" value="Spermatogenesis_Ciliary_MAP"/>
</dbReference>
<accession>A0A8X8BS41</accession>
<dbReference type="Proteomes" id="UP000886611">
    <property type="component" value="Unassembled WGS sequence"/>
</dbReference>
<dbReference type="Pfam" id="PF06294">
    <property type="entry name" value="CH_2"/>
    <property type="match status" value="1"/>
</dbReference>
<feature type="domain" description="CH-like" evidence="2">
    <location>
        <begin position="38"/>
        <end position="117"/>
    </location>
</feature>
<feature type="compositionally biased region" description="Polar residues" evidence="1">
    <location>
        <begin position="256"/>
        <end position="268"/>
    </location>
</feature>
<dbReference type="PANTHER" id="PTHR12509">
    <property type="entry name" value="SPERMATOGENESIS-ASSOCIATED 4-RELATED"/>
    <property type="match status" value="1"/>
</dbReference>
<dbReference type="GO" id="GO:0005930">
    <property type="term" value="C:axoneme"/>
    <property type="evidence" value="ECO:0007669"/>
    <property type="project" value="TreeGrafter"/>
</dbReference>
<evidence type="ECO:0000256" key="1">
    <source>
        <dbReference type="SAM" id="MobiDB-lite"/>
    </source>
</evidence>
<comment type="caution">
    <text evidence="3">The sequence shown here is derived from an EMBL/GenBank/DDBJ whole genome shotgun (WGS) entry which is preliminary data.</text>
</comment>